<dbReference type="AlphaFoldDB" id="A0A9J7BU13"/>
<dbReference type="RefSeq" id="WP_260795771.1">
    <property type="nucleotide sequence ID" value="NZ_CP093313.1"/>
</dbReference>
<feature type="domain" description="GFO/IDH/MocA-like oxidoreductase" evidence="2">
    <location>
        <begin position="126"/>
        <end position="247"/>
    </location>
</feature>
<name>A0A9J7BU13_9BACT</name>
<dbReference type="Pfam" id="PF22725">
    <property type="entry name" value="GFO_IDH_MocA_C3"/>
    <property type="match status" value="1"/>
</dbReference>
<accession>A0A9J7BU13</accession>
<sequence>MRKIGIVGYGKMGKLRHDRIERSGRGKVVAVCDPYVKPEGLPDDVVVYDDWRQLTNDPQIDAVFIATANVHNKPVAIACMQAGKDVFCEKPPALTGDDMADIIKVEQATLRKLMYGFNHRLHGAVKHMRELIDNNRFGRVLWMRGRYGKSVDANFLNTWRANKELSGGGIMIDQGIHMLDLFLYLGGSFDEVQAMVSSLFWHQPGIEDNVFANFRNSKTGLVASLHSTMTQWRHLFSLEVFMERGYMVLNGLKTSSNSYGSEQLSIAMNRSKAPAATWEDEERLTYETDTSWDSEIRMFFDAVEKGAPITSGNSAQALAVMRLIDRIYENERHESEVLYTDLNVVRV</sequence>
<dbReference type="KEGG" id="orp:MOP44_09305"/>
<evidence type="ECO:0000259" key="1">
    <source>
        <dbReference type="Pfam" id="PF01408"/>
    </source>
</evidence>
<keyword evidence="4" id="KW-1185">Reference proteome</keyword>
<gene>
    <name evidence="3" type="ORF">MOP44_09305</name>
</gene>
<evidence type="ECO:0000313" key="3">
    <source>
        <dbReference type="EMBL" id="UWZ86127.1"/>
    </source>
</evidence>
<reference evidence="3" key="1">
    <citation type="submission" date="2021-04" db="EMBL/GenBank/DDBJ databases">
        <title>Phylogenetic analysis of Acidobacteriaceae.</title>
        <authorList>
            <person name="Qiu L."/>
            <person name="Zhang Q."/>
        </authorList>
    </citation>
    <scope>NUCLEOTIDE SEQUENCE</scope>
    <source>
        <strain evidence="3">DSM 25168</strain>
    </source>
</reference>
<dbReference type="Proteomes" id="UP001059380">
    <property type="component" value="Chromosome"/>
</dbReference>
<dbReference type="Gene3D" id="3.40.50.720">
    <property type="entry name" value="NAD(P)-binding Rossmann-like Domain"/>
    <property type="match status" value="1"/>
</dbReference>
<dbReference type="InterPro" id="IPR055170">
    <property type="entry name" value="GFO_IDH_MocA-like_dom"/>
</dbReference>
<proteinExistence type="predicted"/>
<feature type="domain" description="Gfo/Idh/MocA-like oxidoreductase N-terminal" evidence="1">
    <location>
        <begin position="3"/>
        <end position="117"/>
    </location>
</feature>
<dbReference type="InterPro" id="IPR052515">
    <property type="entry name" value="Gfo/Idh/MocA_Oxidoreductase"/>
</dbReference>
<dbReference type="InterPro" id="IPR036291">
    <property type="entry name" value="NAD(P)-bd_dom_sf"/>
</dbReference>
<dbReference type="EMBL" id="CP093313">
    <property type="protein sequence ID" value="UWZ86127.1"/>
    <property type="molecule type" value="Genomic_DNA"/>
</dbReference>
<dbReference type="Gene3D" id="3.30.360.10">
    <property type="entry name" value="Dihydrodipicolinate Reductase, domain 2"/>
    <property type="match status" value="1"/>
</dbReference>
<dbReference type="SUPFAM" id="SSF55347">
    <property type="entry name" value="Glyceraldehyde-3-phosphate dehydrogenase-like, C-terminal domain"/>
    <property type="match status" value="1"/>
</dbReference>
<dbReference type="SUPFAM" id="SSF51735">
    <property type="entry name" value="NAD(P)-binding Rossmann-fold domains"/>
    <property type="match status" value="1"/>
</dbReference>
<dbReference type="Pfam" id="PF01408">
    <property type="entry name" value="GFO_IDH_MocA"/>
    <property type="match status" value="1"/>
</dbReference>
<dbReference type="PANTHER" id="PTHR43249">
    <property type="entry name" value="UDP-N-ACETYL-2-AMINO-2-DEOXY-D-GLUCURONATE OXIDASE"/>
    <property type="match status" value="1"/>
</dbReference>
<dbReference type="InterPro" id="IPR000683">
    <property type="entry name" value="Gfo/Idh/MocA-like_OxRdtase_N"/>
</dbReference>
<dbReference type="GO" id="GO:0000166">
    <property type="term" value="F:nucleotide binding"/>
    <property type="evidence" value="ECO:0007669"/>
    <property type="project" value="InterPro"/>
</dbReference>
<dbReference type="PANTHER" id="PTHR43249:SF1">
    <property type="entry name" value="D-GLUCOSIDE 3-DEHYDROGENASE"/>
    <property type="match status" value="1"/>
</dbReference>
<evidence type="ECO:0000259" key="2">
    <source>
        <dbReference type="Pfam" id="PF22725"/>
    </source>
</evidence>
<evidence type="ECO:0000313" key="4">
    <source>
        <dbReference type="Proteomes" id="UP001059380"/>
    </source>
</evidence>
<protein>
    <submittedName>
        <fullName evidence="3">Gfo/Idh/MocA family oxidoreductase</fullName>
    </submittedName>
</protein>
<organism evidence="3 4">
    <name type="scientific">Occallatibacter riparius</name>
    <dbReference type="NCBI Taxonomy" id="1002689"/>
    <lineage>
        <taxon>Bacteria</taxon>
        <taxon>Pseudomonadati</taxon>
        <taxon>Acidobacteriota</taxon>
        <taxon>Terriglobia</taxon>
        <taxon>Terriglobales</taxon>
        <taxon>Acidobacteriaceae</taxon>
        <taxon>Occallatibacter</taxon>
    </lineage>
</organism>